<accession>A0A2R4VS47</accession>
<protein>
    <submittedName>
        <fullName evidence="1">Uncharacterized protein</fullName>
    </submittedName>
</protein>
<dbReference type="Proteomes" id="UP000077405">
    <property type="component" value="Plasmid pYZ2"/>
</dbReference>
<dbReference type="KEGG" id="ahu:A6A40_19655"/>
<organism evidence="1 2">
    <name type="scientific">Azospirillum humicireducens</name>
    <dbReference type="NCBI Taxonomy" id="1226968"/>
    <lineage>
        <taxon>Bacteria</taxon>
        <taxon>Pseudomonadati</taxon>
        <taxon>Pseudomonadota</taxon>
        <taxon>Alphaproteobacteria</taxon>
        <taxon>Rhodospirillales</taxon>
        <taxon>Azospirillaceae</taxon>
        <taxon>Azospirillum</taxon>
    </lineage>
</organism>
<dbReference type="RefSeq" id="WP_108547563.1">
    <property type="nucleotide sequence ID" value="NZ_CP028903.1"/>
</dbReference>
<dbReference type="AlphaFoldDB" id="A0A2R4VS47"/>
<geneLocation type="plasmid" evidence="1 2">
    <name>pYZ2</name>
</geneLocation>
<sequence length="63" mass="7147">MRSMSRYHQPEDLIREHLRHAQAEADDVLRQAGAAAADRSVSFERPCAVGPLERLPVLPRRRG</sequence>
<reference evidence="1 2" key="1">
    <citation type="submission" date="2018-04" db="EMBL/GenBank/DDBJ databases">
        <title>Complete genome sequence of the nitrogen-fixing bacterium Azospirillum humicireducens type strain SgZ-5.</title>
        <authorList>
            <person name="Yu Z."/>
        </authorList>
    </citation>
    <scope>NUCLEOTIDE SEQUENCE [LARGE SCALE GENOMIC DNA]</scope>
    <source>
        <strain evidence="1 2">SgZ-5</strain>
        <plasmid evidence="1 2">pYZ2</plasmid>
    </source>
</reference>
<name>A0A2R4VS47_9PROT</name>
<keyword evidence="2" id="KW-1185">Reference proteome</keyword>
<keyword evidence="1" id="KW-0614">Plasmid</keyword>
<gene>
    <name evidence="1" type="ORF">A6A40_19655</name>
</gene>
<dbReference type="EMBL" id="CP028903">
    <property type="protein sequence ID" value="AWB07269.1"/>
    <property type="molecule type" value="Genomic_DNA"/>
</dbReference>
<evidence type="ECO:0000313" key="2">
    <source>
        <dbReference type="Proteomes" id="UP000077405"/>
    </source>
</evidence>
<proteinExistence type="predicted"/>
<evidence type="ECO:0000313" key="1">
    <source>
        <dbReference type="EMBL" id="AWB07269.1"/>
    </source>
</evidence>